<dbReference type="AlphaFoldDB" id="A0A7X5U7K3"/>
<dbReference type="Pfam" id="PF03009">
    <property type="entry name" value="GDPD"/>
    <property type="match status" value="1"/>
</dbReference>
<evidence type="ECO:0000313" key="4">
    <source>
        <dbReference type="Proteomes" id="UP000490980"/>
    </source>
</evidence>
<dbReference type="GO" id="GO:0006644">
    <property type="term" value="P:phospholipid metabolic process"/>
    <property type="evidence" value="ECO:0007669"/>
    <property type="project" value="TreeGrafter"/>
</dbReference>
<dbReference type="EMBL" id="JAARLZ010000002">
    <property type="protein sequence ID" value="NII05355.1"/>
    <property type="molecule type" value="Genomic_DNA"/>
</dbReference>
<evidence type="ECO:0000259" key="2">
    <source>
        <dbReference type="PROSITE" id="PS51704"/>
    </source>
</evidence>
<dbReference type="PANTHER" id="PTHR46320">
    <property type="entry name" value="GLYCEROPHOSPHODIESTER PHOSPHODIESTERASE 1"/>
    <property type="match status" value="1"/>
</dbReference>
<organism evidence="3 4">
    <name type="scientific">Luteibacter anthropi</name>
    <dbReference type="NCBI Taxonomy" id="564369"/>
    <lineage>
        <taxon>Bacteria</taxon>
        <taxon>Pseudomonadati</taxon>
        <taxon>Pseudomonadota</taxon>
        <taxon>Gammaproteobacteria</taxon>
        <taxon>Lysobacterales</taxon>
        <taxon>Rhodanobacteraceae</taxon>
        <taxon>Luteibacter</taxon>
    </lineage>
</organism>
<dbReference type="SUPFAM" id="SSF51695">
    <property type="entry name" value="PLC-like phosphodiesterases"/>
    <property type="match status" value="1"/>
</dbReference>
<dbReference type="InterPro" id="IPR030395">
    <property type="entry name" value="GP_PDE_dom"/>
</dbReference>
<feature type="signal peptide" evidence="1">
    <location>
        <begin position="1"/>
        <end position="23"/>
    </location>
</feature>
<dbReference type="PROSITE" id="PS51257">
    <property type="entry name" value="PROKAR_LIPOPROTEIN"/>
    <property type="match status" value="1"/>
</dbReference>
<evidence type="ECO:0000256" key="1">
    <source>
        <dbReference type="SAM" id="SignalP"/>
    </source>
</evidence>
<dbReference type="GO" id="GO:0006580">
    <property type="term" value="P:ethanolamine metabolic process"/>
    <property type="evidence" value="ECO:0007669"/>
    <property type="project" value="TreeGrafter"/>
</dbReference>
<feature type="domain" description="GP-PDE" evidence="2">
    <location>
        <begin position="41"/>
        <end position="309"/>
    </location>
</feature>
<dbReference type="GO" id="GO:0005886">
    <property type="term" value="C:plasma membrane"/>
    <property type="evidence" value="ECO:0007669"/>
    <property type="project" value="TreeGrafter"/>
</dbReference>
<dbReference type="PROSITE" id="PS51704">
    <property type="entry name" value="GP_PDE"/>
    <property type="match status" value="1"/>
</dbReference>
<keyword evidence="1" id="KW-0732">Signal</keyword>
<dbReference type="CDD" id="cd08566">
    <property type="entry name" value="GDPD_AtGDE_like"/>
    <property type="match status" value="1"/>
</dbReference>
<accession>A0A7X5U7K3</accession>
<dbReference type="Pfam" id="PF16387">
    <property type="entry name" value="DUF4996"/>
    <property type="match status" value="1"/>
</dbReference>
<dbReference type="RefSeq" id="WP_166946473.1">
    <property type="nucleotide sequence ID" value="NZ_JAARLZ010000002.1"/>
</dbReference>
<keyword evidence="4" id="KW-1185">Reference proteome</keyword>
<gene>
    <name evidence="3" type="ORF">HBF25_03005</name>
</gene>
<comment type="caution">
    <text evidence="3">The sequence shown here is derived from an EMBL/GenBank/DDBJ whole genome shotgun (WGS) entry which is preliminary data.</text>
</comment>
<feature type="chain" id="PRO_5030619652" evidence="1">
    <location>
        <begin position="24"/>
        <end position="314"/>
    </location>
</feature>
<dbReference type="GO" id="GO:0008889">
    <property type="term" value="F:glycerophosphodiester phosphodiesterase activity"/>
    <property type="evidence" value="ECO:0007669"/>
    <property type="project" value="TreeGrafter"/>
</dbReference>
<proteinExistence type="predicted"/>
<reference evidence="3 4" key="1">
    <citation type="submission" date="2020-03" db="EMBL/GenBank/DDBJ databases">
        <authorList>
            <person name="Lai Q."/>
        </authorList>
    </citation>
    <scope>NUCLEOTIDE SEQUENCE [LARGE SCALE GENOMIC DNA]</scope>
    <source>
        <strain evidence="3 4">CCUG 25036</strain>
    </source>
</reference>
<dbReference type="Gene3D" id="3.20.20.190">
    <property type="entry name" value="Phosphatidylinositol (PI) phosphodiesterase"/>
    <property type="match status" value="1"/>
</dbReference>
<dbReference type="InterPro" id="IPR017946">
    <property type="entry name" value="PLC-like_Pdiesterase_TIM-brl"/>
</dbReference>
<dbReference type="InterPro" id="IPR032160">
    <property type="entry name" value="DUF4996"/>
</dbReference>
<dbReference type="Proteomes" id="UP000490980">
    <property type="component" value="Unassembled WGS sequence"/>
</dbReference>
<protein>
    <submittedName>
        <fullName evidence="3">Glycerophosphodiester phosphodiesterase family protein</fullName>
    </submittedName>
</protein>
<evidence type="ECO:0000313" key="3">
    <source>
        <dbReference type="EMBL" id="NII05355.1"/>
    </source>
</evidence>
<sequence>MKRTLVLTLTMLASALACSHVVAADRATAIATRLANPDAGIVVVAHRGCHNAAPTHALPAAPENSLAALDHCVTLGVDVMETDIRRSRDGYLVIMHDATVDRMTDGHGAVADLTLAQLKALHLRANQGGPSAPLTEQTVSTMDELLTHAGNRIMVNLDIKEAIYPEVIAAVERLGATHRVIVKTVAGAGTPPLAAMAPYDRVPFMPILSATTPDGKDLPQVLKTQASGKRRPWGYELPVMDPDVFGELSAAAKQAHGRLWVNTLGQGFVNGYGGDAEALRDPSAVWGRLYKDGVTVFQTDEPEALAAYFAGMAK</sequence>
<dbReference type="PANTHER" id="PTHR46320:SF1">
    <property type="entry name" value="GLYCEROPHOSPHODIESTER PHOSPHODIESTERASE 1"/>
    <property type="match status" value="1"/>
</dbReference>
<dbReference type="GO" id="GO:0070291">
    <property type="term" value="P:N-acylethanolamine metabolic process"/>
    <property type="evidence" value="ECO:0007669"/>
    <property type="project" value="TreeGrafter"/>
</dbReference>
<name>A0A7X5U7K3_9GAMM</name>